<dbReference type="InterPro" id="IPR011059">
    <property type="entry name" value="Metal-dep_hydrolase_composite"/>
</dbReference>
<comment type="caution">
    <text evidence="3">The sequence shown here is derived from an EMBL/GenBank/DDBJ whole genome shotgun (WGS) entry which is preliminary data.</text>
</comment>
<dbReference type="NCBIfam" id="TIGR00857">
    <property type="entry name" value="pyrC_multi"/>
    <property type="match status" value="1"/>
</dbReference>
<keyword evidence="4" id="KW-1185">Reference proteome</keyword>
<sequence length="423" mass="45930">MKVLIQQVVINDPRSPHHNTSQDILIENGIISQVGTSITADGATVIKQDALHASPGWVDPFANFNDPGSEHKETIESGAAAAAAGGFTTVFIIPNTRPSIDSKSQVEYVVSKSSRLPVNILPLGSLTRQNEGKELAEMYDMKASGAVAFSDGTKPVQSAGMLVKALQYVKAFDGVIVQVPDDSSIAAHGLMHEGIISTKLGLPGKPMVAEELIVARDIKLARYADSHIHFTGVSSPKSIEYIRRAKEGGLKVTCSVTPYHLFFCDEDLVNYDTNLKVNPPLRSRADMMELRDAVKKGWVDCIATHHLPQDYDAKILEFEYAKFGMIGLESCYSVLRTALPELSEEKIADLLSINARRIFSLPEARLEAGQPAAITLYQPDAEKVFSRDDIRSKCSNSPFVGVTLKGSVAGIINGTHISVKERA</sequence>
<dbReference type="SUPFAM" id="SSF51556">
    <property type="entry name" value="Metallo-dependent hydrolases"/>
    <property type="match status" value="1"/>
</dbReference>
<dbReference type="GO" id="GO:0006145">
    <property type="term" value="P:purine nucleobase catabolic process"/>
    <property type="evidence" value="ECO:0007669"/>
    <property type="project" value="TreeGrafter"/>
</dbReference>
<reference evidence="3 4" key="1">
    <citation type="submission" date="2014-11" db="EMBL/GenBank/DDBJ databases">
        <title>Genome sequence of Flavihumibacter solisilvae 3-3.</title>
        <authorList>
            <person name="Zhou G."/>
            <person name="Li M."/>
            <person name="Wang G."/>
        </authorList>
    </citation>
    <scope>NUCLEOTIDE SEQUENCE [LARGE SCALE GENOMIC DNA]</scope>
    <source>
        <strain evidence="3 4">3-3</strain>
    </source>
</reference>
<dbReference type="InterPro" id="IPR032466">
    <property type="entry name" value="Metal_Hydrolase"/>
</dbReference>
<dbReference type="Pfam" id="PF12890">
    <property type="entry name" value="DHOase"/>
    <property type="match status" value="1"/>
</dbReference>
<evidence type="ECO:0000256" key="1">
    <source>
        <dbReference type="ARBA" id="ARBA00022975"/>
    </source>
</evidence>
<dbReference type="RefSeq" id="WP_039141119.1">
    <property type="nucleotide sequence ID" value="NZ_JSVC01000016.1"/>
</dbReference>
<gene>
    <name evidence="3" type="ORF">OI18_14795</name>
</gene>
<dbReference type="CDD" id="cd01317">
    <property type="entry name" value="DHOase_IIa"/>
    <property type="match status" value="1"/>
</dbReference>
<dbReference type="SUPFAM" id="SSF51338">
    <property type="entry name" value="Composite domain of metallo-dependent hydrolases"/>
    <property type="match status" value="1"/>
</dbReference>
<feature type="domain" description="Dihydroorotase catalytic" evidence="2">
    <location>
        <begin position="55"/>
        <end position="235"/>
    </location>
</feature>
<dbReference type="Proteomes" id="UP000031408">
    <property type="component" value="Unassembled WGS sequence"/>
</dbReference>
<protein>
    <submittedName>
        <fullName evidence="3">Dihydroorotase</fullName>
    </submittedName>
</protein>
<dbReference type="GO" id="GO:0004038">
    <property type="term" value="F:allantoinase activity"/>
    <property type="evidence" value="ECO:0007669"/>
    <property type="project" value="TreeGrafter"/>
</dbReference>
<organism evidence="3 4">
    <name type="scientific">Flavihumibacter solisilvae</name>
    <dbReference type="NCBI Taxonomy" id="1349421"/>
    <lineage>
        <taxon>Bacteria</taxon>
        <taxon>Pseudomonadati</taxon>
        <taxon>Bacteroidota</taxon>
        <taxon>Chitinophagia</taxon>
        <taxon>Chitinophagales</taxon>
        <taxon>Chitinophagaceae</taxon>
        <taxon>Flavihumibacter</taxon>
    </lineage>
</organism>
<dbReference type="Gene3D" id="3.20.20.140">
    <property type="entry name" value="Metal-dependent hydrolases"/>
    <property type="match status" value="1"/>
</dbReference>
<evidence type="ECO:0000313" key="4">
    <source>
        <dbReference type="Proteomes" id="UP000031408"/>
    </source>
</evidence>
<evidence type="ECO:0000259" key="2">
    <source>
        <dbReference type="Pfam" id="PF12890"/>
    </source>
</evidence>
<dbReference type="AlphaFoldDB" id="A0A0C1II22"/>
<dbReference type="InterPro" id="IPR024403">
    <property type="entry name" value="DHOase_cat"/>
</dbReference>
<dbReference type="GO" id="GO:0006221">
    <property type="term" value="P:pyrimidine nucleotide biosynthetic process"/>
    <property type="evidence" value="ECO:0007669"/>
    <property type="project" value="UniProtKB-KW"/>
</dbReference>
<evidence type="ECO:0000313" key="3">
    <source>
        <dbReference type="EMBL" id="KIC93855.1"/>
    </source>
</evidence>
<dbReference type="GO" id="GO:0004151">
    <property type="term" value="F:dihydroorotase activity"/>
    <property type="evidence" value="ECO:0007669"/>
    <property type="project" value="InterPro"/>
</dbReference>
<dbReference type="GO" id="GO:0005737">
    <property type="term" value="C:cytoplasm"/>
    <property type="evidence" value="ECO:0007669"/>
    <property type="project" value="TreeGrafter"/>
</dbReference>
<dbReference type="PANTHER" id="PTHR43668">
    <property type="entry name" value="ALLANTOINASE"/>
    <property type="match status" value="1"/>
</dbReference>
<proteinExistence type="predicted"/>
<dbReference type="EMBL" id="JSVC01000016">
    <property type="protein sequence ID" value="KIC93855.1"/>
    <property type="molecule type" value="Genomic_DNA"/>
</dbReference>
<keyword evidence="1" id="KW-0665">Pyrimidine biosynthesis</keyword>
<accession>A0A0C1II22</accession>
<dbReference type="InterPro" id="IPR004722">
    <property type="entry name" value="DHOase"/>
</dbReference>
<dbReference type="OrthoDB" id="9765462at2"/>
<dbReference type="InterPro" id="IPR050138">
    <property type="entry name" value="DHOase/Allantoinase_Hydrolase"/>
</dbReference>
<dbReference type="Gene3D" id="2.30.40.10">
    <property type="entry name" value="Urease, subunit C, domain 1"/>
    <property type="match status" value="1"/>
</dbReference>
<dbReference type="STRING" id="1349421.OI18_14795"/>
<name>A0A0C1II22_9BACT</name>
<dbReference type="PANTHER" id="PTHR43668:SF2">
    <property type="entry name" value="ALLANTOINASE"/>
    <property type="match status" value="1"/>
</dbReference>
<dbReference type="GO" id="GO:0046872">
    <property type="term" value="F:metal ion binding"/>
    <property type="evidence" value="ECO:0007669"/>
    <property type="project" value="InterPro"/>
</dbReference>